<organism evidence="3 4">
    <name type="scientific">Karstenula rhodostoma CBS 690.94</name>
    <dbReference type="NCBI Taxonomy" id="1392251"/>
    <lineage>
        <taxon>Eukaryota</taxon>
        <taxon>Fungi</taxon>
        <taxon>Dikarya</taxon>
        <taxon>Ascomycota</taxon>
        <taxon>Pezizomycotina</taxon>
        <taxon>Dothideomycetes</taxon>
        <taxon>Pleosporomycetidae</taxon>
        <taxon>Pleosporales</taxon>
        <taxon>Massarineae</taxon>
        <taxon>Didymosphaeriaceae</taxon>
        <taxon>Karstenula</taxon>
    </lineage>
</organism>
<evidence type="ECO:0000313" key="4">
    <source>
        <dbReference type="Proteomes" id="UP000799764"/>
    </source>
</evidence>
<proteinExistence type="predicted"/>
<dbReference type="InterPro" id="IPR011333">
    <property type="entry name" value="SKP1/BTB/POZ_sf"/>
</dbReference>
<feature type="region of interest" description="Disordered" evidence="1">
    <location>
        <begin position="1"/>
        <end position="82"/>
    </location>
</feature>
<accession>A0A9P4UD69</accession>
<name>A0A9P4UD69_9PLEO</name>
<reference evidence="3" key="1">
    <citation type="journal article" date="2020" name="Stud. Mycol.">
        <title>101 Dothideomycetes genomes: a test case for predicting lifestyles and emergence of pathogens.</title>
        <authorList>
            <person name="Haridas S."/>
            <person name="Albert R."/>
            <person name="Binder M."/>
            <person name="Bloem J."/>
            <person name="Labutti K."/>
            <person name="Salamov A."/>
            <person name="Andreopoulos B."/>
            <person name="Baker S."/>
            <person name="Barry K."/>
            <person name="Bills G."/>
            <person name="Bluhm B."/>
            <person name="Cannon C."/>
            <person name="Castanera R."/>
            <person name="Culley D."/>
            <person name="Daum C."/>
            <person name="Ezra D."/>
            <person name="Gonzalez J."/>
            <person name="Henrissat B."/>
            <person name="Kuo A."/>
            <person name="Liang C."/>
            <person name="Lipzen A."/>
            <person name="Lutzoni F."/>
            <person name="Magnuson J."/>
            <person name="Mondo S."/>
            <person name="Nolan M."/>
            <person name="Ohm R."/>
            <person name="Pangilinan J."/>
            <person name="Park H.-J."/>
            <person name="Ramirez L."/>
            <person name="Alfaro M."/>
            <person name="Sun H."/>
            <person name="Tritt A."/>
            <person name="Yoshinaga Y."/>
            <person name="Zwiers L.-H."/>
            <person name="Turgeon B."/>
            <person name="Goodwin S."/>
            <person name="Spatafora J."/>
            <person name="Crous P."/>
            <person name="Grigoriev I."/>
        </authorList>
    </citation>
    <scope>NUCLEOTIDE SEQUENCE</scope>
    <source>
        <strain evidence="3">CBS 690.94</strain>
    </source>
</reference>
<dbReference type="Gene3D" id="3.30.710.10">
    <property type="entry name" value="Potassium Channel Kv1.1, Chain A"/>
    <property type="match status" value="1"/>
</dbReference>
<dbReference type="AlphaFoldDB" id="A0A9P4UD69"/>
<dbReference type="EMBL" id="MU001500">
    <property type="protein sequence ID" value="KAF2444877.1"/>
    <property type="molecule type" value="Genomic_DNA"/>
</dbReference>
<feature type="compositionally biased region" description="Polar residues" evidence="1">
    <location>
        <begin position="67"/>
        <end position="76"/>
    </location>
</feature>
<dbReference type="CDD" id="cd18186">
    <property type="entry name" value="BTB_POZ_ZBTB_KLHL-like"/>
    <property type="match status" value="1"/>
</dbReference>
<evidence type="ECO:0000313" key="3">
    <source>
        <dbReference type="EMBL" id="KAF2444877.1"/>
    </source>
</evidence>
<gene>
    <name evidence="3" type="ORF">P171DRAFT_431668</name>
</gene>
<feature type="domain" description="BTB" evidence="2">
    <location>
        <begin position="115"/>
        <end position="162"/>
    </location>
</feature>
<protein>
    <recommendedName>
        <fullName evidence="2">BTB domain-containing protein</fullName>
    </recommendedName>
</protein>
<dbReference type="OrthoDB" id="194443at2759"/>
<dbReference type="PANTHER" id="PTHR47843:SF2">
    <property type="entry name" value="BTB DOMAIN-CONTAINING PROTEIN"/>
    <property type="match status" value="1"/>
</dbReference>
<dbReference type="InterPro" id="IPR000210">
    <property type="entry name" value="BTB/POZ_dom"/>
</dbReference>
<evidence type="ECO:0000259" key="2">
    <source>
        <dbReference type="Pfam" id="PF00651"/>
    </source>
</evidence>
<sequence length="307" mass="33540">MSSNIAPSRSPGPSLAQVHPPPSTSPGNSSTTTASYSSTGASASSTTTPSPNPFVFNAAASGKETAGSKTKNTGTPSWLPRGQRLQLLKGPSIEIVVGSDTNVSKETWCLPMSLISHHSPFLKAACSHDFKEKEENRITLADEDPRIFSLFVEWMYYDTYTLAFDAVYVADTDAKAWILGDKLMSTAFKNFALGRTYDAHQIGNLLGGSVTANLVAYVCENTVEDAKLRRYYIDFVVTHFSNIHRVSGTIEEWDSVMMEFDDVRKALFNAMRSSSQFGRVGTRDSYLEAMSSSKPNELVGKEVELKG</sequence>
<comment type="caution">
    <text evidence="3">The sequence shown here is derived from an EMBL/GenBank/DDBJ whole genome shotgun (WGS) entry which is preliminary data.</text>
</comment>
<dbReference type="Pfam" id="PF00651">
    <property type="entry name" value="BTB"/>
    <property type="match status" value="1"/>
</dbReference>
<evidence type="ECO:0000256" key="1">
    <source>
        <dbReference type="SAM" id="MobiDB-lite"/>
    </source>
</evidence>
<dbReference type="PANTHER" id="PTHR47843">
    <property type="entry name" value="BTB DOMAIN-CONTAINING PROTEIN-RELATED"/>
    <property type="match status" value="1"/>
</dbReference>
<keyword evidence="4" id="KW-1185">Reference proteome</keyword>
<feature type="compositionally biased region" description="Low complexity" evidence="1">
    <location>
        <begin position="25"/>
        <end position="49"/>
    </location>
</feature>
<dbReference type="Proteomes" id="UP000799764">
    <property type="component" value="Unassembled WGS sequence"/>
</dbReference>
<dbReference type="SUPFAM" id="SSF54695">
    <property type="entry name" value="POZ domain"/>
    <property type="match status" value="1"/>
</dbReference>